<dbReference type="InterPro" id="IPR029063">
    <property type="entry name" value="SAM-dependent_MTases_sf"/>
</dbReference>
<dbReference type="NCBIfam" id="TIGR01444">
    <property type="entry name" value="fkbM_fam"/>
    <property type="match status" value="1"/>
</dbReference>
<proteinExistence type="predicted"/>
<keyword evidence="3" id="KW-1185">Reference proteome</keyword>
<dbReference type="EMBL" id="JABMIG020000002">
    <property type="protein sequence ID" value="KAL3805598.1"/>
    <property type="molecule type" value="Genomic_DNA"/>
</dbReference>
<name>A0ABD3QZC2_9STRA</name>
<dbReference type="InterPro" id="IPR006342">
    <property type="entry name" value="FkbM_mtfrase"/>
</dbReference>
<evidence type="ECO:0000313" key="2">
    <source>
        <dbReference type="EMBL" id="KAL3805598.1"/>
    </source>
</evidence>
<comment type="caution">
    <text evidence="2">The sequence shown here is derived from an EMBL/GenBank/DDBJ whole genome shotgun (WGS) entry which is preliminary data.</text>
</comment>
<evidence type="ECO:0000259" key="1">
    <source>
        <dbReference type="Pfam" id="PF05050"/>
    </source>
</evidence>
<protein>
    <recommendedName>
        <fullName evidence="1">Methyltransferase FkbM domain-containing protein</fullName>
    </recommendedName>
</protein>
<gene>
    <name evidence="2" type="ORF">HJC23_005842</name>
</gene>
<dbReference type="PANTHER" id="PTHR34203">
    <property type="entry name" value="METHYLTRANSFERASE, FKBM FAMILY PROTEIN"/>
    <property type="match status" value="1"/>
</dbReference>
<reference evidence="2 3" key="1">
    <citation type="journal article" date="2020" name="G3 (Bethesda)">
        <title>Improved Reference Genome for Cyclotella cryptica CCMP332, a Model for Cell Wall Morphogenesis, Salinity Adaptation, and Lipid Production in Diatoms (Bacillariophyta).</title>
        <authorList>
            <person name="Roberts W.R."/>
            <person name="Downey K.M."/>
            <person name="Ruck E.C."/>
            <person name="Traller J.C."/>
            <person name="Alverson A.J."/>
        </authorList>
    </citation>
    <scope>NUCLEOTIDE SEQUENCE [LARGE SCALE GENOMIC DNA]</scope>
    <source>
        <strain evidence="2 3">CCMP332</strain>
    </source>
</reference>
<feature type="domain" description="Methyltransferase FkbM" evidence="1">
    <location>
        <begin position="87"/>
        <end position="254"/>
    </location>
</feature>
<sequence>MNHGPANSWSLVDWSNPFSKEEEEKFSCEMMSFVAAKSGQEAQICVHTFNEVITDAIKKEQRWRDCNILPDLWTANGMVDNDSLYIDIGANIGSCVMEMLLSTKANIVAFEPHPMNVYNIKKTVSKLGKEYQDRILLFPVGLGSTQSSSTIFSGHDNMGNSQLGAAIQDWGSQEFREHLQFTAYIERLDSLLDASKIDSIRFVKMDCQGFECNAVDGMGAVAEKINYLKFEYAKKFLTAQGCTDIVSRLKKLGFDVFHMGDGTSTKLGREVFDNPPVTHIYDTPELMAKRPGI</sequence>
<dbReference type="SUPFAM" id="SSF53335">
    <property type="entry name" value="S-adenosyl-L-methionine-dependent methyltransferases"/>
    <property type="match status" value="1"/>
</dbReference>
<evidence type="ECO:0000313" key="3">
    <source>
        <dbReference type="Proteomes" id="UP001516023"/>
    </source>
</evidence>
<dbReference type="Proteomes" id="UP001516023">
    <property type="component" value="Unassembled WGS sequence"/>
</dbReference>
<organism evidence="2 3">
    <name type="scientific">Cyclotella cryptica</name>
    <dbReference type="NCBI Taxonomy" id="29204"/>
    <lineage>
        <taxon>Eukaryota</taxon>
        <taxon>Sar</taxon>
        <taxon>Stramenopiles</taxon>
        <taxon>Ochrophyta</taxon>
        <taxon>Bacillariophyta</taxon>
        <taxon>Coscinodiscophyceae</taxon>
        <taxon>Thalassiosirophycidae</taxon>
        <taxon>Stephanodiscales</taxon>
        <taxon>Stephanodiscaceae</taxon>
        <taxon>Cyclotella</taxon>
    </lineage>
</organism>
<dbReference type="Pfam" id="PF05050">
    <property type="entry name" value="Methyltransf_21"/>
    <property type="match status" value="1"/>
</dbReference>
<dbReference type="InterPro" id="IPR052514">
    <property type="entry name" value="SAM-dependent_MTase"/>
</dbReference>
<dbReference type="AlphaFoldDB" id="A0ABD3QZC2"/>
<dbReference type="PANTHER" id="PTHR34203:SF15">
    <property type="entry name" value="SLL1173 PROTEIN"/>
    <property type="match status" value="1"/>
</dbReference>
<dbReference type="Gene3D" id="3.40.50.150">
    <property type="entry name" value="Vaccinia Virus protein VP39"/>
    <property type="match status" value="1"/>
</dbReference>
<accession>A0ABD3QZC2</accession>